<keyword evidence="4" id="KW-0997">Cell inner membrane</keyword>
<evidence type="ECO:0000256" key="1">
    <source>
        <dbReference type="ARBA" id="ARBA00004429"/>
    </source>
</evidence>
<dbReference type="InterPro" id="IPR005700">
    <property type="entry name" value="EPS_ExoP-like"/>
</dbReference>
<feature type="domain" description="Tyrosine-protein kinase G-rich" evidence="21">
    <location>
        <begin position="389"/>
        <end position="468"/>
    </location>
</feature>
<dbReference type="GO" id="GO:0004713">
    <property type="term" value="F:protein tyrosine kinase activity"/>
    <property type="evidence" value="ECO:0007669"/>
    <property type="project" value="UniProtKB-KW"/>
</dbReference>
<evidence type="ECO:0000256" key="12">
    <source>
        <dbReference type="ARBA" id="ARBA00023137"/>
    </source>
</evidence>
<dbReference type="InterPro" id="IPR050445">
    <property type="entry name" value="Bact_polysacc_biosynth/exp"/>
</dbReference>
<keyword evidence="10 18" id="KW-1133">Transmembrane helix</keyword>
<dbReference type="Gene3D" id="3.40.50.300">
    <property type="entry name" value="P-loop containing nucleotide triphosphate hydrolases"/>
    <property type="match status" value="1"/>
</dbReference>
<dbReference type="InterPro" id="IPR025669">
    <property type="entry name" value="AAA_dom"/>
</dbReference>
<dbReference type="AlphaFoldDB" id="A0A6J4ZXV8"/>
<evidence type="ECO:0000256" key="7">
    <source>
        <dbReference type="ARBA" id="ARBA00022741"/>
    </source>
</evidence>
<dbReference type="InterPro" id="IPR005702">
    <property type="entry name" value="Wzc-like_C"/>
</dbReference>
<evidence type="ECO:0000259" key="19">
    <source>
        <dbReference type="Pfam" id="PF02706"/>
    </source>
</evidence>
<dbReference type="InterPro" id="IPR032807">
    <property type="entry name" value="GNVR"/>
</dbReference>
<evidence type="ECO:0000259" key="20">
    <source>
        <dbReference type="Pfam" id="PF13614"/>
    </source>
</evidence>
<dbReference type="InterPro" id="IPR003856">
    <property type="entry name" value="LPS_length_determ_N"/>
</dbReference>
<evidence type="ECO:0000256" key="11">
    <source>
        <dbReference type="ARBA" id="ARBA00023136"/>
    </source>
</evidence>
<dbReference type="GO" id="GO:0005524">
    <property type="term" value="F:ATP binding"/>
    <property type="evidence" value="ECO:0007669"/>
    <property type="project" value="UniProtKB-KW"/>
</dbReference>
<keyword evidence="11 18" id="KW-0472">Membrane</keyword>
<dbReference type="SUPFAM" id="SSF52540">
    <property type="entry name" value="P-loop containing nucleoside triphosphate hydrolases"/>
    <property type="match status" value="1"/>
</dbReference>
<keyword evidence="9" id="KW-0067">ATP-binding</keyword>
<dbReference type="PANTHER" id="PTHR32309">
    <property type="entry name" value="TYROSINE-PROTEIN KINASE"/>
    <property type="match status" value="1"/>
</dbReference>
<comment type="similarity">
    <text evidence="2">Belongs to the etk/wzc family.</text>
</comment>
<dbReference type="GO" id="GO:0000271">
    <property type="term" value="P:polysaccharide biosynthetic process"/>
    <property type="evidence" value="ECO:0007669"/>
    <property type="project" value="UniProtKB-KW"/>
</dbReference>
<dbReference type="GO" id="GO:0005886">
    <property type="term" value="C:plasma membrane"/>
    <property type="evidence" value="ECO:0007669"/>
    <property type="project" value="UniProtKB-SubCell"/>
</dbReference>
<evidence type="ECO:0000256" key="17">
    <source>
        <dbReference type="ARBA" id="ARBA00081049"/>
    </source>
</evidence>
<keyword evidence="3" id="KW-1003">Cell membrane</keyword>
<reference evidence="22 23" key="1">
    <citation type="submission" date="2020-04" db="EMBL/GenBank/DDBJ databases">
        <authorList>
            <person name="De Canck E."/>
        </authorList>
    </citation>
    <scope>NUCLEOTIDE SEQUENCE [LARGE SCALE GENOMIC DNA]</scope>
    <source>
        <strain evidence="22 23">LMG 24238</strain>
    </source>
</reference>
<dbReference type="PANTHER" id="PTHR32309:SF32">
    <property type="entry name" value="TYROSINE-PROTEIN KINASE ETK-RELATED"/>
    <property type="match status" value="1"/>
</dbReference>
<dbReference type="CDD" id="cd05387">
    <property type="entry name" value="BY-kinase"/>
    <property type="match status" value="1"/>
</dbReference>
<keyword evidence="23" id="KW-1185">Reference proteome</keyword>
<dbReference type="EMBL" id="CADIKC010000001">
    <property type="protein sequence ID" value="CAB3646104.1"/>
    <property type="molecule type" value="Genomic_DNA"/>
</dbReference>
<keyword evidence="6 18" id="KW-0812">Transmembrane</keyword>
<dbReference type="Pfam" id="PF02706">
    <property type="entry name" value="Wzz"/>
    <property type="match status" value="1"/>
</dbReference>
<keyword evidence="12" id="KW-0829">Tyrosine-protein kinase</keyword>
<sequence length="741" mass="80280">MNNLAQNFRSHEDDSDALDLSAVVDVAIENRYWISAIVGVFLVLGGLYSFLRPPIYRADVMVQIEDGTSATSNGLLANIAPLLDMKSSADAEIQLLGSRLVVSAAVDKLHLFINANPRYFPLVGKWIASHNKKMSQPGLFGIGGFVWGTEAIDVSTFDVPRIMEDDLFRIEVLGNGRFELSGTDLDSPAIGAVGETLNVQTSSGPIVLRVETLDGRKGAQFDLTRSSRLETITRLQEKLDITQKGKDSDVLSATYDGTDPELVSRVMNEIGAQYVKQNVLRKTEEAQRSIDFLNVQLPMLAEKLRQSEDKYNKTRQHLSTVNLGDEAGLVLQQSVDVETQLTALRQKRTDLGSRFATTHPAMQALDAQISALETRSKDIDAQIKQRPLIEQNVLRDTRDVQVNQELYLTLQDNLQQLKLVKAGKVGSVRLVDAAPVPEKPIWPRAIVILPLAFLGGLFVGFAVALVRSRLFGGVSDSRDIERILGINVYATVPISSEQKRIDRKIGSAGGKTTLLAVQFPDDPAVESLRSFRTALQFSMVESTNNRVMFTGSLPGVGKSFVSANCAAVLALSGRKVLLIDADVRKGHIHRYLGLGRSAGFAELLAGVVDERAAIQRTDVPGLEFISAGAVSTNPGEMFHSGRLVGLINSLSSKYDLVIIDTPPVLAVADAAVLAPHCGTTFLVALAGSTKVAELGESAKRLAQVGVYAKGVVFNGVNPALGKYGYGSAYGGYRHAEYTYGK</sequence>
<protein>
    <recommendedName>
        <fullName evidence="16">Putative tyrosine-protein kinase EpsB</fullName>
    </recommendedName>
    <alternativeName>
        <fullName evidence="17">EPS I polysaccharide export protein EpsB</fullName>
    </alternativeName>
</protein>
<dbReference type="FunFam" id="3.40.50.300:FF:000527">
    <property type="entry name" value="Tyrosine-protein kinase etk"/>
    <property type="match status" value="1"/>
</dbReference>
<evidence type="ECO:0000256" key="4">
    <source>
        <dbReference type="ARBA" id="ARBA00022519"/>
    </source>
</evidence>
<evidence type="ECO:0000256" key="15">
    <source>
        <dbReference type="ARBA" id="ARBA00054296"/>
    </source>
</evidence>
<keyword evidence="13" id="KW-0270">Exopolysaccharide synthesis</keyword>
<dbReference type="InterPro" id="IPR027417">
    <property type="entry name" value="P-loop_NTPase"/>
</dbReference>
<evidence type="ECO:0000256" key="5">
    <source>
        <dbReference type="ARBA" id="ARBA00022679"/>
    </source>
</evidence>
<accession>A0A6J4ZXV8</accession>
<evidence type="ECO:0000256" key="10">
    <source>
        <dbReference type="ARBA" id="ARBA00022989"/>
    </source>
</evidence>
<dbReference type="Pfam" id="PF13614">
    <property type="entry name" value="AAA_31"/>
    <property type="match status" value="1"/>
</dbReference>
<dbReference type="NCBIfam" id="TIGR01007">
    <property type="entry name" value="eps_fam"/>
    <property type="match status" value="1"/>
</dbReference>
<dbReference type="Pfam" id="PF13807">
    <property type="entry name" value="GNVR"/>
    <property type="match status" value="1"/>
</dbReference>
<evidence type="ECO:0000256" key="16">
    <source>
        <dbReference type="ARBA" id="ARBA00067833"/>
    </source>
</evidence>
<dbReference type="Pfam" id="PF23607">
    <property type="entry name" value="WZC_N"/>
    <property type="match status" value="1"/>
</dbReference>
<keyword evidence="5 22" id="KW-0808">Transferase</keyword>
<evidence type="ECO:0000259" key="21">
    <source>
        <dbReference type="Pfam" id="PF13807"/>
    </source>
</evidence>
<evidence type="ECO:0000313" key="23">
    <source>
        <dbReference type="Proteomes" id="UP000494255"/>
    </source>
</evidence>
<evidence type="ECO:0000256" key="14">
    <source>
        <dbReference type="ARBA" id="ARBA00053015"/>
    </source>
</evidence>
<evidence type="ECO:0000256" key="6">
    <source>
        <dbReference type="ARBA" id="ARBA00022692"/>
    </source>
</evidence>
<comment type="catalytic activity">
    <reaction evidence="14">
        <text>L-tyrosyl-[protein] + ATP = O-phospho-L-tyrosyl-[protein] + ADP + H(+)</text>
        <dbReference type="Rhea" id="RHEA:10596"/>
        <dbReference type="Rhea" id="RHEA-COMP:10136"/>
        <dbReference type="Rhea" id="RHEA-COMP:20101"/>
        <dbReference type="ChEBI" id="CHEBI:15378"/>
        <dbReference type="ChEBI" id="CHEBI:30616"/>
        <dbReference type="ChEBI" id="CHEBI:46858"/>
        <dbReference type="ChEBI" id="CHEBI:61978"/>
        <dbReference type="ChEBI" id="CHEBI:456216"/>
    </reaction>
</comment>
<dbReference type="Proteomes" id="UP000494255">
    <property type="component" value="Unassembled WGS sequence"/>
</dbReference>
<proteinExistence type="inferred from homology"/>
<evidence type="ECO:0000256" key="2">
    <source>
        <dbReference type="ARBA" id="ARBA00008883"/>
    </source>
</evidence>
<comment type="function">
    <text evidence="15">Probably involved in polymerization and/or export of exopolysaccharide EPS I which functions as a virulence factor. May be involved in an ATP-dependent process in the pathway for EPS I production, possibly export of the trimeric repeat units across the inner membrane or their polymerization.</text>
</comment>
<gene>
    <name evidence="22" type="primary">wzc_1</name>
    <name evidence="22" type="ORF">LMG24238_00744</name>
</gene>
<organism evidence="22 23">
    <name type="scientific">Paraburkholderia sediminicola</name>
    <dbReference type="NCBI Taxonomy" id="458836"/>
    <lineage>
        <taxon>Bacteria</taxon>
        <taxon>Pseudomonadati</taxon>
        <taxon>Pseudomonadota</taxon>
        <taxon>Betaproteobacteria</taxon>
        <taxon>Burkholderiales</taxon>
        <taxon>Burkholderiaceae</taxon>
        <taxon>Paraburkholderia</taxon>
    </lineage>
</organism>
<keyword evidence="8 22" id="KW-0418">Kinase</keyword>
<dbReference type="NCBIfam" id="TIGR01005">
    <property type="entry name" value="eps_transp_fam"/>
    <property type="match status" value="1"/>
</dbReference>
<feature type="domain" description="AAA" evidence="20">
    <location>
        <begin position="555"/>
        <end position="670"/>
    </location>
</feature>
<keyword evidence="7" id="KW-0547">Nucleotide-binding</keyword>
<dbReference type="RefSeq" id="WP_175049091.1">
    <property type="nucleotide sequence ID" value="NZ_CADIKC010000001.1"/>
</dbReference>
<evidence type="ECO:0000256" key="8">
    <source>
        <dbReference type="ARBA" id="ARBA00022777"/>
    </source>
</evidence>
<evidence type="ECO:0000313" key="22">
    <source>
        <dbReference type="EMBL" id="CAB3646104.1"/>
    </source>
</evidence>
<name>A0A6J4ZXV8_9BURK</name>
<evidence type="ECO:0000256" key="13">
    <source>
        <dbReference type="ARBA" id="ARBA00023169"/>
    </source>
</evidence>
<feature type="domain" description="Polysaccharide chain length determinant N-terminal" evidence="19">
    <location>
        <begin position="17"/>
        <end position="109"/>
    </location>
</feature>
<evidence type="ECO:0000256" key="18">
    <source>
        <dbReference type="SAM" id="Phobius"/>
    </source>
</evidence>
<dbReference type="GO" id="GO:0042802">
    <property type="term" value="F:identical protein binding"/>
    <property type="evidence" value="ECO:0007669"/>
    <property type="project" value="UniProtKB-ARBA"/>
</dbReference>
<comment type="subcellular location">
    <subcellularLocation>
        <location evidence="1">Cell inner membrane</location>
        <topology evidence="1">Multi-pass membrane protein</topology>
    </subcellularLocation>
</comment>
<feature type="transmembrane region" description="Helical" evidence="18">
    <location>
        <begin position="32"/>
        <end position="51"/>
    </location>
</feature>
<evidence type="ECO:0000256" key="9">
    <source>
        <dbReference type="ARBA" id="ARBA00022840"/>
    </source>
</evidence>
<evidence type="ECO:0000256" key="3">
    <source>
        <dbReference type="ARBA" id="ARBA00022475"/>
    </source>
</evidence>
<dbReference type="GeneID" id="97039398"/>